<dbReference type="Proteomes" id="UP000007347">
    <property type="component" value="Chromosome"/>
</dbReference>
<dbReference type="GO" id="GO:0006207">
    <property type="term" value="P:'de novo' pyrimidine nucleobase biosynthetic process"/>
    <property type="evidence" value="ECO:0007669"/>
    <property type="project" value="InterPro"/>
</dbReference>
<dbReference type="Pfam" id="PF02729">
    <property type="entry name" value="OTCace_N"/>
    <property type="match status" value="1"/>
</dbReference>
<dbReference type="NCBIfam" id="NF002032">
    <property type="entry name" value="PRK00856.1"/>
    <property type="match status" value="1"/>
</dbReference>
<evidence type="ECO:0000256" key="4">
    <source>
        <dbReference type="ARBA" id="ARBA00022975"/>
    </source>
</evidence>
<evidence type="ECO:0000256" key="6">
    <source>
        <dbReference type="ARBA" id="ARBA00048859"/>
    </source>
</evidence>
<proteinExistence type="inferred from homology"/>
<feature type="binding site" evidence="7">
    <location>
        <position position="108"/>
    </location>
    <ligand>
        <name>carbamoyl phosphate</name>
        <dbReference type="ChEBI" id="CHEBI:58228"/>
    </ligand>
</feature>
<keyword evidence="11" id="KW-1185">Reference proteome</keyword>
<feature type="binding site" evidence="7">
    <location>
        <position position="264"/>
    </location>
    <ligand>
        <name>carbamoyl phosphate</name>
        <dbReference type="ChEBI" id="CHEBI:58228"/>
    </ligand>
</feature>
<protein>
    <recommendedName>
        <fullName evidence="7">Aspartate carbamoyltransferase</fullName>
        <ecNumber evidence="7">2.1.3.2</ecNumber>
    </recommendedName>
    <alternativeName>
        <fullName evidence="7">Aspartate transcarbamylase</fullName>
        <shortName evidence="7">ATCase</shortName>
    </alternativeName>
</protein>
<dbReference type="EMBL" id="FO203503">
    <property type="protein sequence ID" value="CCK80353.1"/>
    <property type="molecule type" value="Genomic_DNA"/>
</dbReference>
<feature type="binding site" evidence="7">
    <location>
        <position position="58"/>
    </location>
    <ligand>
        <name>carbamoyl phosphate</name>
        <dbReference type="ChEBI" id="CHEBI:58228"/>
    </ligand>
</feature>
<comment type="pathway">
    <text evidence="1 7">Pyrimidine metabolism; UMP biosynthesis via de novo pathway; (S)-dihydroorotate from bicarbonate: step 2/3.</text>
</comment>
<dbReference type="SUPFAM" id="SSF53671">
    <property type="entry name" value="Aspartate/ornithine carbamoyltransferase"/>
    <property type="match status" value="1"/>
</dbReference>
<dbReference type="NCBIfam" id="TIGR00670">
    <property type="entry name" value="asp_carb_tr"/>
    <property type="match status" value="1"/>
</dbReference>
<dbReference type="PATRIC" id="fig|651182.5.peg.2598"/>
<reference evidence="10 11" key="1">
    <citation type="journal article" date="2013" name="Environ. Microbiol.">
        <title>Complete genome, catabolic sub-proteomes and key-metabolites of Desulfobacula toluolica Tol2, a marine, aromatic compound-degrading, sulfate-reducing bacterium.</title>
        <authorList>
            <person name="Wohlbrand L."/>
            <person name="Jacob J.H."/>
            <person name="Kube M."/>
            <person name="Mussmann M."/>
            <person name="Jarling R."/>
            <person name="Beck A."/>
            <person name="Amann R."/>
            <person name="Wilkes H."/>
            <person name="Reinhardt R."/>
            <person name="Rabus R."/>
        </authorList>
    </citation>
    <scope>NUCLEOTIDE SEQUENCE [LARGE SCALE GENOMIC DNA]</scope>
    <source>
        <strain evidence="11">DSM 7467 / Tol2</strain>
    </source>
</reference>
<feature type="domain" description="Aspartate/ornithine carbamoyltransferase Asp/Orn-binding" evidence="8">
    <location>
        <begin position="155"/>
        <end position="301"/>
    </location>
</feature>
<dbReference type="GO" id="GO:0006520">
    <property type="term" value="P:amino acid metabolic process"/>
    <property type="evidence" value="ECO:0007669"/>
    <property type="project" value="InterPro"/>
</dbReference>
<dbReference type="HAMAP" id="MF_00001">
    <property type="entry name" value="Asp_carb_tr"/>
    <property type="match status" value="1"/>
</dbReference>
<evidence type="ECO:0000313" key="10">
    <source>
        <dbReference type="EMBL" id="CCK80353.1"/>
    </source>
</evidence>
<feature type="binding site" evidence="7">
    <location>
        <position position="169"/>
    </location>
    <ligand>
        <name>L-aspartate</name>
        <dbReference type="ChEBI" id="CHEBI:29991"/>
    </ligand>
</feature>
<dbReference type="GO" id="GO:0005829">
    <property type="term" value="C:cytosol"/>
    <property type="evidence" value="ECO:0007669"/>
    <property type="project" value="TreeGrafter"/>
</dbReference>
<evidence type="ECO:0000259" key="8">
    <source>
        <dbReference type="Pfam" id="PF00185"/>
    </source>
</evidence>
<dbReference type="InterPro" id="IPR002082">
    <property type="entry name" value="Asp_carbamoyltransf"/>
</dbReference>
<comment type="subunit">
    <text evidence="7">Heterododecamer (2C3:3R2) of six catalytic PyrB chains organized as two trimers (C3), and six regulatory PyrI chains organized as three dimers (R2).</text>
</comment>
<feature type="binding site" evidence="7">
    <location>
        <position position="265"/>
    </location>
    <ligand>
        <name>carbamoyl phosphate</name>
        <dbReference type="ChEBI" id="CHEBI:58228"/>
    </ligand>
</feature>
<name>K0NK97_DESTT</name>
<dbReference type="InterPro" id="IPR006131">
    <property type="entry name" value="Asp_carbamoyltransf_Asp/Orn-bd"/>
</dbReference>
<evidence type="ECO:0000259" key="9">
    <source>
        <dbReference type="Pfam" id="PF02729"/>
    </source>
</evidence>
<dbReference type="PROSITE" id="PS00097">
    <property type="entry name" value="CARBAMOYLTRANSFERASE"/>
    <property type="match status" value="1"/>
</dbReference>
<accession>K0NK97</accession>
<dbReference type="Pfam" id="PF00185">
    <property type="entry name" value="OTCace"/>
    <property type="match status" value="1"/>
</dbReference>
<evidence type="ECO:0000256" key="5">
    <source>
        <dbReference type="ARBA" id="ARBA00043884"/>
    </source>
</evidence>
<comment type="function">
    <text evidence="5 7">Catalyzes the condensation of carbamoyl phosphate and aspartate to form carbamoyl aspartate and inorganic phosphate, the committed step in the de novo pyrimidine nucleotide biosynthesis pathway.</text>
</comment>
<dbReference type="OrthoDB" id="9774690at2"/>
<comment type="catalytic activity">
    <reaction evidence="6 7">
        <text>carbamoyl phosphate + L-aspartate = N-carbamoyl-L-aspartate + phosphate + H(+)</text>
        <dbReference type="Rhea" id="RHEA:20013"/>
        <dbReference type="ChEBI" id="CHEBI:15378"/>
        <dbReference type="ChEBI" id="CHEBI:29991"/>
        <dbReference type="ChEBI" id="CHEBI:32814"/>
        <dbReference type="ChEBI" id="CHEBI:43474"/>
        <dbReference type="ChEBI" id="CHEBI:58228"/>
        <dbReference type="EC" id="2.1.3.2"/>
    </reaction>
</comment>
<dbReference type="PANTHER" id="PTHR45753:SF6">
    <property type="entry name" value="ASPARTATE CARBAMOYLTRANSFERASE"/>
    <property type="match status" value="1"/>
</dbReference>
<dbReference type="GO" id="GO:0004070">
    <property type="term" value="F:aspartate carbamoyltransferase activity"/>
    <property type="evidence" value="ECO:0007669"/>
    <property type="project" value="UniProtKB-UniRule"/>
</dbReference>
<dbReference type="RefSeq" id="WP_014957665.1">
    <property type="nucleotide sequence ID" value="NC_018645.1"/>
</dbReference>
<evidence type="ECO:0000313" key="11">
    <source>
        <dbReference type="Proteomes" id="UP000007347"/>
    </source>
</evidence>
<evidence type="ECO:0000256" key="2">
    <source>
        <dbReference type="ARBA" id="ARBA00008896"/>
    </source>
</evidence>
<dbReference type="HOGENOM" id="CLU_043846_2_0_7"/>
<dbReference type="PANTHER" id="PTHR45753">
    <property type="entry name" value="ORNITHINE CARBAMOYLTRANSFERASE, MITOCHONDRIAL"/>
    <property type="match status" value="1"/>
</dbReference>
<dbReference type="AlphaFoldDB" id="K0NK97"/>
<gene>
    <name evidence="7 10" type="primary">pyrB</name>
    <name evidence="10" type="ordered locus">TOL2_C21920</name>
</gene>
<dbReference type="KEGG" id="dto:TOL2_C21920"/>
<dbReference type="STRING" id="651182.TOL2_C21920"/>
<organism evidence="10 11">
    <name type="scientific">Desulfobacula toluolica (strain DSM 7467 / Tol2)</name>
    <dbReference type="NCBI Taxonomy" id="651182"/>
    <lineage>
        <taxon>Bacteria</taxon>
        <taxon>Pseudomonadati</taxon>
        <taxon>Thermodesulfobacteriota</taxon>
        <taxon>Desulfobacteria</taxon>
        <taxon>Desulfobacterales</taxon>
        <taxon>Desulfobacteraceae</taxon>
        <taxon>Desulfobacula</taxon>
    </lineage>
</organism>
<comment type="similarity">
    <text evidence="2 7">Belongs to the aspartate/ornithine carbamoyltransferase superfamily. ATCase family.</text>
</comment>
<dbReference type="GO" id="GO:0044205">
    <property type="term" value="P:'de novo' UMP biosynthetic process"/>
    <property type="evidence" value="ECO:0007669"/>
    <property type="project" value="UniProtKB-UniRule"/>
</dbReference>
<feature type="binding site" evidence="7">
    <location>
        <position position="86"/>
    </location>
    <ligand>
        <name>L-aspartate</name>
        <dbReference type="ChEBI" id="CHEBI:29991"/>
    </ligand>
</feature>
<keyword evidence="3 7" id="KW-0808">Transferase</keyword>
<evidence type="ECO:0000256" key="3">
    <source>
        <dbReference type="ARBA" id="ARBA00022679"/>
    </source>
</evidence>
<feature type="binding site" evidence="7">
    <location>
        <position position="223"/>
    </location>
    <ligand>
        <name>L-aspartate</name>
        <dbReference type="ChEBI" id="CHEBI:29991"/>
    </ligand>
</feature>
<dbReference type="InterPro" id="IPR006132">
    <property type="entry name" value="Asp/Orn_carbamoyltranf_P-bd"/>
</dbReference>
<dbReference type="FunFam" id="3.40.50.1370:FF:000007">
    <property type="entry name" value="Aspartate carbamoyltransferase"/>
    <property type="match status" value="1"/>
</dbReference>
<feature type="binding site" evidence="7">
    <location>
        <position position="139"/>
    </location>
    <ligand>
        <name>carbamoyl phosphate</name>
        <dbReference type="ChEBI" id="CHEBI:58228"/>
    </ligand>
</feature>
<evidence type="ECO:0000256" key="1">
    <source>
        <dbReference type="ARBA" id="ARBA00004852"/>
    </source>
</evidence>
<keyword evidence="4 7" id="KW-0665">Pyrimidine biosynthesis</keyword>
<dbReference type="PRINTS" id="PR00101">
    <property type="entry name" value="ATCASE"/>
</dbReference>
<feature type="binding site" evidence="7">
    <location>
        <position position="136"/>
    </location>
    <ligand>
        <name>carbamoyl phosphate</name>
        <dbReference type="ChEBI" id="CHEBI:58228"/>
    </ligand>
</feature>
<evidence type="ECO:0000256" key="7">
    <source>
        <dbReference type="HAMAP-Rule" id="MF_00001"/>
    </source>
</evidence>
<dbReference type="UniPathway" id="UPA00070">
    <property type="reaction ID" value="UER00116"/>
</dbReference>
<dbReference type="InterPro" id="IPR006130">
    <property type="entry name" value="Asp/Orn_carbamoylTrfase"/>
</dbReference>
<dbReference type="GO" id="GO:0016597">
    <property type="term" value="F:amino acid binding"/>
    <property type="evidence" value="ECO:0007669"/>
    <property type="project" value="InterPro"/>
</dbReference>
<dbReference type="EC" id="2.1.3.2" evidence="7"/>
<dbReference type="InterPro" id="IPR036901">
    <property type="entry name" value="Asp/Orn_carbamoylTrfase_sf"/>
</dbReference>
<dbReference type="Gene3D" id="3.40.50.1370">
    <property type="entry name" value="Aspartate/ornithine carbamoyltransferase"/>
    <property type="match status" value="2"/>
</dbReference>
<feature type="binding site" evidence="7">
    <location>
        <position position="59"/>
    </location>
    <ligand>
        <name>carbamoyl phosphate</name>
        <dbReference type="ChEBI" id="CHEBI:58228"/>
    </ligand>
</feature>
<sequence>MQFTKKDVLDIESLEPSEISLILDTARGMKEISERPVKKVPTLRGKTIVLFFQEPSTRTKLSFDTAAKRLSADSISISKSSSSIVKGETLIDTAKNLEAMKPDVIVLRHPSSGAPHLISKYVNASVINAGDGIHAHPSQALLDMMSVREKKGKIEGLKISIIGDIAHSRVARSDIIGFSKMGATVSICAPETMIPMGIEKLGCTVSPNIETCVEGADVVMMLRIQKERQGNILFPTEREYAALFGLNKTRLALAKKDVIVMHPGPMNRGVEISSDVADGQCSVILEQVTNGVALRMALFYLVAGGNRHADSD</sequence>
<dbReference type="PRINTS" id="PR00100">
    <property type="entry name" value="AOTCASE"/>
</dbReference>
<feature type="domain" description="Aspartate/ornithine carbamoyltransferase carbamoyl-P binding" evidence="9">
    <location>
        <begin position="6"/>
        <end position="149"/>
    </location>
</feature>